<dbReference type="GO" id="GO:0032454">
    <property type="term" value="F:histone H3K9 demethylase activity"/>
    <property type="evidence" value="ECO:0007669"/>
    <property type="project" value="InterPro"/>
</dbReference>
<keyword evidence="3" id="KW-0539">Nucleus</keyword>
<evidence type="ECO:0000256" key="2">
    <source>
        <dbReference type="ARBA" id="ARBA00022723"/>
    </source>
</evidence>
<feature type="region of interest" description="Disordered" evidence="4">
    <location>
        <begin position="130"/>
        <end position="280"/>
    </location>
</feature>
<dbReference type="OrthoDB" id="1667110at2759"/>
<name>A0A4S8KNZ4_DENBC</name>
<feature type="region of interest" description="Disordered" evidence="4">
    <location>
        <begin position="303"/>
        <end position="322"/>
    </location>
</feature>
<feature type="compositionally biased region" description="Polar residues" evidence="4">
    <location>
        <begin position="206"/>
        <end position="217"/>
    </location>
</feature>
<evidence type="ECO:0000313" key="7">
    <source>
        <dbReference type="Proteomes" id="UP000297245"/>
    </source>
</evidence>
<evidence type="ECO:0000256" key="1">
    <source>
        <dbReference type="ARBA" id="ARBA00004123"/>
    </source>
</evidence>
<dbReference type="GO" id="GO:0006357">
    <property type="term" value="P:regulation of transcription by RNA polymerase II"/>
    <property type="evidence" value="ECO:0007669"/>
    <property type="project" value="TreeGrafter"/>
</dbReference>
<organism evidence="6 7">
    <name type="scientific">Dendrothele bispora (strain CBS 962.96)</name>
    <dbReference type="NCBI Taxonomy" id="1314807"/>
    <lineage>
        <taxon>Eukaryota</taxon>
        <taxon>Fungi</taxon>
        <taxon>Dikarya</taxon>
        <taxon>Basidiomycota</taxon>
        <taxon>Agaricomycotina</taxon>
        <taxon>Agaricomycetes</taxon>
        <taxon>Agaricomycetidae</taxon>
        <taxon>Agaricales</taxon>
        <taxon>Agaricales incertae sedis</taxon>
        <taxon>Dendrothele</taxon>
    </lineage>
</organism>
<evidence type="ECO:0000256" key="4">
    <source>
        <dbReference type="SAM" id="MobiDB-lite"/>
    </source>
</evidence>
<protein>
    <submittedName>
        <fullName evidence="6">Clavaminate synthase-like protein</fullName>
    </submittedName>
</protein>
<evidence type="ECO:0000259" key="5">
    <source>
        <dbReference type="PROSITE" id="PS51184"/>
    </source>
</evidence>
<keyword evidence="2" id="KW-0479">Metal-binding</keyword>
<dbReference type="GO" id="GO:0031490">
    <property type="term" value="F:chromatin DNA binding"/>
    <property type="evidence" value="ECO:0007669"/>
    <property type="project" value="TreeGrafter"/>
</dbReference>
<feature type="compositionally biased region" description="Basic and acidic residues" evidence="4">
    <location>
        <begin position="306"/>
        <end position="316"/>
    </location>
</feature>
<dbReference type="AlphaFoldDB" id="A0A4S8KNZ4"/>
<dbReference type="SUPFAM" id="SSF51197">
    <property type="entry name" value="Clavaminate synthase-like"/>
    <property type="match status" value="1"/>
</dbReference>
<dbReference type="GO" id="GO:0003712">
    <property type="term" value="F:transcription coregulator activity"/>
    <property type="evidence" value="ECO:0007669"/>
    <property type="project" value="TreeGrafter"/>
</dbReference>
<feature type="compositionally biased region" description="Polar residues" evidence="4">
    <location>
        <begin position="172"/>
        <end position="191"/>
    </location>
</feature>
<feature type="domain" description="JmjC" evidence="5">
    <location>
        <begin position="774"/>
        <end position="962"/>
    </location>
</feature>
<dbReference type="InterPro" id="IPR003347">
    <property type="entry name" value="JmjC_dom"/>
</dbReference>
<dbReference type="PANTHER" id="PTHR12549:SF38">
    <property type="entry name" value="JMJC DOMAIN-CONTAINING HISTONE DEMETHYLASE 2, ISOFORM A"/>
    <property type="match status" value="1"/>
</dbReference>
<accession>A0A4S8KNZ4</accession>
<dbReference type="GO" id="GO:0000785">
    <property type="term" value="C:chromatin"/>
    <property type="evidence" value="ECO:0007669"/>
    <property type="project" value="TreeGrafter"/>
</dbReference>
<dbReference type="PROSITE" id="PS51184">
    <property type="entry name" value="JMJC"/>
    <property type="match status" value="1"/>
</dbReference>
<dbReference type="GO" id="GO:0000118">
    <property type="term" value="C:histone deacetylase complex"/>
    <property type="evidence" value="ECO:0007669"/>
    <property type="project" value="TreeGrafter"/>
</dbReference>
<dbReference type="EMBL" id="ML180462">
    <property type="protein sequence ID" value="THU77367.1"/>
    <property type="molecule type" value="Genomic_DNA"/>
</dbReference>
<dbReference type="Gene3D" id="2.60.120.650">
    <property type="entry name" value="Cupin"/>
    <property type="match status" value="1"/>
</dbReference>
<evidence type="ECO:0000313" key="6">
    <source>
        <dbReference type="EMBL" id="THU77367.1"/>
    </source>
</evidence>
<evidence type="ECO:0000256" key="3">
    <source>
        <dbReference type="ARBA" id="ARBA00023242"/>
    </source>
</evidence>
<dbReference type="GO" id="GO:0046872">
    <property type="term" value="F:metal ion binding"/>
    <property type="evidence" value="ECO:0007669"/>
    <property type="project" value="UniProtKB-KW"/>
</dbReference>
<proteinExistence type="predicted"/>
<gene>
    <name evidence="6" type="ORF">K435DRAFT_877946</name>
</gene>
<comment type="subcellular location">
    <subcellularLocation>
        <location evidence="1">Nucleus</location>
    </subcellularLocation>
</comment>
<reference evidence="6 7" key="1">
    <citation type="journal article" date="2019" name="Nat. Ecol. Evol.">
        <title>Megaphylogeny resolves global patterns of mushroom evolution.</title>
        <authorList>
            <person name="Varga T."/>
            <person name="Krizsan K."/>
            <person name="Foldi C."/>
            <person name="Dima B."/>
            <person name="Sanchez-Garcia M."/>
            <person name="Sanchez-Ramirez S."/>
            <person name="Szollosi G.J."/>
            <person name="Szarkandi J.G."/>
            <person name="Papp V."/>
            <person name="Albert L."/>
            <person name="Andreopoulos W."/>
            <person name="Angelini C."/>
            <person name="Antonin V."/>
            <person name="Barry K.W."/>
            <person name="Bougher N.L."/>
            <person name="Buchanan P."/>
            <person name="Buyck B."/>
            <person name="Bense V."/>
            <person name="Catcheside P."/>
            <person name="Chovatia M."/>
            <person name="Cooper J."/>
            <person name="Damon W."/>
            <person name="Desjardin D."/>
            <person name="Finy P."/>
            <person name="Geml J."/>
            <person name="Haridas S."/>
            <person name="Hughes K."/>
            <person name="Justo A."/>
            <person name="Karasinski D."/>
            <person name="Kautmanova I."/>
            <person name="Kiss B."/>
            <person name="Kocsube S."/>
            <person name="Kotiranta H."/>
            <person name="LaButti K.M."/>
            <person name="Lechner B.E."/>
            <person name="Liimatainen K."/>
            <person name="Lipzen A."/>
            <person name="Lukacs Z."/>
            <person name="Mihaltcheva S."/>
            <person name="Morgado L.N."/>
            <person name="Niskanen T."/>
            <person name="Noordeloos M.E."/>
            <person name="Ohm R.A."/>
            <person name="Ortiz-Santana B."/>
            <person name="Ovrebo C."/>
            <person name="Racz N."/>
            <person name="Riley R."/>
            <person name="Savchenko A."/>
            <person name="Shiryaev A."/>
            <person name="Soop K."/>
            <person name="Spirin V."/>
            <person name="Szebenyi C."/>
            <person name="Tomsovsky M."/>
            <person name="Tulloss R.E."/>
            <person name="Uehling J."/>
            <person name="Grigoriev I.V."/>
            <person name="Vagvolgyi C."/>
            <person name="Papp T."/>
            <person name="Martin F.M."/>
            <person name="Miettinen O."/>
            <person name="Hibbett D.S."/>
            <person name="Nagy L.G."/>
        </authorList>
    </citation>
    <scope>NUCLEOTIDE SEQUENCE [LARGE SCALE GENOMIC DNA]</scope>
    <source>
        <strain evidence="6 7">CBS 962.96</strain>
    </source>
</reference>
<dbReference type="SMART" id="SM00558">
    <property type="entry name" value="JmjC"/>
    <property type="match status" value="1"/>
</dbReference>
<feature type="region of interest" description="Disordered" evidence="4">
    <location>
        <begin position="29"/>
        <end position="51"/>
    </location>
</feature>
<dbReference type="Pfam" id="PF02373">
    <property type="entry name" value="JmjC"/>
    <property type="match status" value="1"/>
</dbReference>
<dbReference type="PANTHER" id="PTHR12549">
    <property type="entry name" value="JMJC DOMAIN-CONTAINING HISTONE DEMETHYLATION PROTEIN"/>
    <property type="match status" value="1"/>
</dbReference>
<feature type="region of interest" description="Disordered" evidence="4">
    <location>
        <begin position="550"/>
        <end position="586"/>
    </location>
</feature>
<sequence length="998" mass="112973">MDALMIAERQRKTNIHQLLNPQNQTLRVNHSSSLEQAPHEPRVANGHPQQVHTSQLYSSHYGTQSSYDMPHMNPSWPRRKSGNVGAEMQYQHPQIDTMNHQHGMYENQSSNAFVMEGWPQQQGMNMFTGQAESGDYPPHGFHSAMYRGTPPSSEPSPYYNHHQPGERASLRIVQQRSQIPSQPEIPYNNSWVPDYQTPREVAPNNPYENPTPSSSSHQSRDEDNPITSTSDQSRKRTTPPAIDPESQPKSKKSRKKPGDEAAVARPTGNNSKRGYHQKKRTEAAQIVAQNASFMSTVTYAHVPPGKGKEKADERMRVVPTDSDSAVARLTPELQAGRCMAARYKQDEFPRCVSCTRRWAGDTCRFQGIRFFLRNAKSEIVGLSFVNNQKAEKKSMDFPNSWNVALTDEHIRRTKSVTAKALLPVLQKEREHVRATEIIYRPRESEVRATCDTCMTSLFCSSWMCRICGREACSDCYEQVRALTEELPNATPQDLEQQRMRKERHAHSNPFFLTCTKRNEHRAAEFTPVSRFCLAELEEAINMMKEIVEGEEGQEENGTPELVGSGASSTSEDSGIRTPTDATILPPNGTNQSSYGHGCGYPHQQQQKQISYTELYPPPSVLPRAQVSEQYVQQQTAVHPNDNPSGKPDTTPYHLIHRFANNELTEDLFRSMWARGEPLLVSGMLGKFAIQWTPEYFTKKYGDQSCLIVECQTNRNERVNVGKFFSWFGNHTPEREEKNEVWKLKDWPPSTDFKVTFPELYQDFSNAVPVPNYVRRDGTLNIASHFPRNAIAPDLGPKMYNAMGSSCEIGSMGSTRLHMDMADAVNIMTFAAKTKEGFDGCAAWDLFKAKDSDKIRAFLKRKGRTGVVGGAAAGAGNGGPGSNQYMDAIHGQQVYLDEEMRKELWQEEGVKSYRVYQRPGEAIFIPAGCAHQVCNLADCIKVAIDFVSPENIERCERLTKEFREQNQGKAWKEDVLQLRSMMWFAWLSCCQQEEQRKQA</sequence>
<dbReference type="Proteomes" id="UP000297245">
    <property type="component" value="Unassembled WGS sequence"/>
</dbReference>
<dbReference type="InterPro" id="IPR045109">
    <property type="entry name" value="LSDs-like"/>
</dbReference>
<keyword evidence="7" id="KW-1185">Reference proteome</keyword>